<sequence length="575" mass="63504">MSAEKGRKWGTDTYSKWDNLEETTTIEKQSIQPTTFTLGSSVPEAEGELELKNYYTKEDVKRLSNIDATNEVWALDVLPLRFFSSSGMVSKRTGEMVAARPLVIMLSSLYPIGRLIEYRLCKNSAEPHKMPTPEEVAKLIIEAVLNPQDKGAQRRPSKVVFTSSGLYHWCKTSLKEIVIEPCWVENMADGLGEYIKEISKKMVQDGKADRDESTAELKSMDSKYGKDKARAFYEVYKEMLEKKPWGTMNERQCFRVEGAGKDGRPIWVASVGSGQGGSDGLFGVAVFRSRMDLEKRMAGGKGVWRPQPRCARGRERNGVDGVKLKRCKPPLFDMVTGEELVFSSGAAQKEVWGKVKKTKGELKERDEGVGKGKDWWGESEMSVLYKHITNVPFDELDSIDLEGYEVADREDGAGGREDCVYPSIAKVSKGSLGEGGEEDLWAGYVAGKVVLDACTRGLGEVGKIKWETSKRVGGEDMVVEPTFESVEGGAVKWGGEERALKYIYEPVWMEEEVEKVVEKVKRAAVDMEKGKDEGEEGEGEEEGGGEEAVKEEEVEVEVGEEEGGGGGGGSGCVVC</sequence>
<feature type="compositionally biased region" description="Acidic residues" evidence="1">
    <location>
        <begin position="533"/>
        <end position="563"/>
    </location>
</feature>
<dbReference type="OrthoDB" id="193263at2759"/>
<proteinExistence type="predicted"/>
<organism evidence="2 3">
    <name type="scientific">Triparma columacea</name>
    <dbReference type="NCBI Taxonomy" id="722753"/>
    <lineage>
        <taxon>Eukaryota</taxon>
        <taxon>Sar</taxon>
        <taxon>Stramenopiles</taxon>
        <taxon>Ochrophyta</taxon>
        <taxon>Bolidophyceae</taxon>
        <taxon>Parmales</taxon>
        <taxon>Triparmaceae</taxon>
        <taxon>Triparma</taxon>
    </lineage>
</organism>
<name>A0A9W7LAE6_9STRA</name>
<feature type="region of interest" description="Disordered" evidence="1">
    <location>
        <begin position="527"/>
        <end position="575"/>
    </location>
</feature>
<dbReference type="Proteomes" id="UP001165065">
    <property type="component" value="Unassembled WGS sequence"/>
</dbReference>
<feature type="compositionally biased region" description="Gly residues" evidence="1">
    <location>
        <begin position="564"/>
        <end position="575"/>
    </location>
</feature>
<gene>
    <name evidence="2" type="ORF">TrCOL_g2609</name>
</gene>
<dbReference type="AlphaFoldDB" id="A0A9W7LAE6"/>
<evidence type="ECO:0000313" key="2">
    <source>
        <dbReference type="EMBL" id="GMI43211.1"/>
    </source>
</evidence>
<accession>A0A9W7LAE6</accession>
<comment type="caution">
    <text evidence="2">The sequence shown here is derived from an EMBL/GenBank/DDBJ whole genome shotgun (WGS) entry which is preliminary data.</text>
</comment>
<dbReference type="EMBL" id="BRYA01000190">
    <property type="protein sequence ID" value="GMI43211.1"/>
    <property type="molecule type" value="Genomic_DNA"/>
</dbReference>
<evidence type="ECO:0000256" key="1">
    <source>
        <dbReference type="SAM" id="MobiDB-lite"/>
    </source>
</evidence>
<evidence type="ECO:0000313" key="3">
    <source>
        <dbReference type="Proteomes" id="UP001165065"/>
    </source>
</evidence>
<reference evidence="3" key="1">
    <citation type="journal article" date="2023" name="Commun. Biol.">
        <title>Genome analysis of Parmales, the sister group of diatoms, reveals the evolutionary specialization of diatoms from phago-mixotrophs to photoautotrophs.</title>
        <authorList>
            <person name="Ban H."/>
            <person name="Sato S."/>
            <person name="Yoshikawa S."/>
            <person name="Yamada K."/>
            <person name="Nakamura Y."/>
            <person name="Ichinomiya M."/>
            <person name="Sato N."/>
            <person name="Blanc-Mathieu R."/>
            <person name="Endo H."/>
            <person name="Kuwata A."/>
            <person name="Ogata H."/>
        </authorList>
    </citation>
    <scope>NUCLEOTIDE SEQUENCE [LARGE SCALE GENOMIC DNA]</scope>
</reference>
<keyword evidence="3" id="KW-1185">Reference proteome</keyword>
<protein>
    <submittedName>
        <fullName evidence="2">Uncharacterized protein</fullName>
    </submittedName>
</protein>